<accession>V3ZDH4</accession>
<dbReference type="RefSeq" id="XP_009060207.1">
    <property type="nucleotide sequence ID" value="XM_009061959.1"/>
</dbReference>
<reference evidence="2 3" key="1">
    <citation type="journal article" date="2013" name="Nature">
        <title>Insights into bilaterian evolution from three spiralian genomes.</title>
        <authorList>
            <person name="Simakov O."/>
            <person name="Marletaz F."/>
            <person name="Cho S.J."/>
            <person name="Edsinger-Gonzales E."/>
            <person name="Havlak P."/>
            <person name="Hellsten U."/>
            <person name="Kuo D.H."/>
            <person name="Larsson T."/>
            <person name="Lv J."/>
            <person name="Arendt D."/>
            <person name="Savage R."/>
            <person name="Osoegawa K."/>
            <person name="de Jong P."/>
            <person name="Grimwood J."/>
            <person name="Chapman J.A."/>
            <person name="Shapiro H."/>
            <person name="Aerts A."/>
            <person name="Otillar R.P."/>
            <person name="Terry A.Y."/>
            <person name="Boore J.L."/>
            <person name="Grigoriev I.V."/>
            <person name="Lindberg D.R."/>
            <person name="Seaver E.C."/>
            <person name="Weisblat D.A."/>
            <person name="Putnam N.H."/>
            <person name="Rokhsar D.S."/>
        </authorList>
    </citation>
    <scope>NUCLEOTIDE SEQUENCE [LARGE SCALE GENOMIC DNA]</scope>
</reference>
<feature type="signal peptide" evidence="1">
    <location>
        <begin position="1"/>
        <end position="23"/>
    </location>
</feature>
<dbReference type="Proteomes" id="UP000030746">
    <property type="component" value="Unassembled WGS sequence"/>
</dbReference>
<proteinExistence type="predicted"/>
<organism evidence="2 3">
    <name type="scientific">Lottia gigantea</name>
    <name type="common">Giant owl limpet</name>
    <dbReference type="NCBI Taxonomy" id="225164"/>
    <lineage>
        <taxon>Eukaryota</taxon>
        <taxon>Metazoa</taxon>
        <taxon>Spiralia</taxon>
        <taxon>Lophotrochozoa</taxon>
        <taxon>Mollusca</taxon>
        <taxon>Gastropoda</taxon>
        <taxon>Patellogastropoda</taxon>
        <taxon>Lottioidea</taxon>
        <taxon>Lottiidae</taxon>
        <taxon>Lottia</taxon>
    </lineage>
</organism>
<evidence type="ECO:0000256" key="1">
    <source>
        <dbReference type="SAM" id="SignalP"/>
    </source>
</evidence>
<evidence type="ECO:0000313" key="2">
    <source>
        <dbReference type="EMBL" id="ESO89168.1"/>
    </source>
</evidence>
<protein>
    <recommendedName>
        <fullName evidence="4">Receptor ligand binding region domain-containing protein</fullName>
    </recommendedName>
</protein>
<keyword evidence="3" id="KW-1185">Reference proteome</keyword>
<name>V3ZDH4_LOTGI</name>
<keyword evidence="1" id="KW-0732">Signal</keyword>
<gene>
    <name evidence="2" type="ORF">LOTGIDRAFT_229070</name>
</gene>
<dbReference type="AlphaFoldDB" id="V3ZDH4"/>
<dbReference type="EMBL" id="KB202619">
    <property type="protein sequence ID" value="ESO89168.1"/>
    <property type="molecule type" value="Genomic_DNA"/>
</dbReference>
<feature type="chain" id="PRO_5004715992" description="Receptor ligand binding region domain-containing protein" evidence="1">
    <location>
        <begin position="24"/>
        <end position="258"/>
    </location>
</feature>
<dbReference type="OrthoDB" id="6051097at2759"/>
<dbReference type="CTD" id="20247883"/>
<sequence>MIPTGRYLIGTLALIFLVNYGRCQVIPPTPDADWEYYMITMAIPVQGTPLYARPLYVSAGQLLKNYLPSVVPLHIFKITGEPRILAIVKTTTPGALCDIALGVTNFGMEIETIPLYSFEAFSTFLGVQRDLTFTPLRALPCARVYMFETSVESPGGLEEYTEVMRNYTTEVLRLRSAGIIMDAYKMLSVTPNRFVIFSCGTPSFFDQMMMSVSSLNSDYGLYSVERAVSLVTWDPYNGKDALCYVDNFKQAYFGLGKK</sequence>
<dbReference type="GeneID" id="20247883"/>
<dbReference type="KEGG" id="lgi:LOTGIDRAFT_229070"/>
<evidence type="ECO:0008006" key="4">
    <source>
        <dbReference type="Google" id="ProtNLM"/>
    </source>
</evidence>
<evidence type="ECO:0000313" key="3">
    <source>
        <dbReference type="Proteomes" id="UP000030746"/>
    </source>
</evidence>
<dbReference type="OMA" id="CADCEFF"/>
<dbReference type="HOGENOM" id="CLU_1078854_0_0_1"/>